<dbReference type="PROSITE" id="PS52016">
    <property type="entry name" value="TONB_DEPENDENT_REC_3"/>
    <property type="match status" value="1"/>
</dbReference>
<dbReference type="PANTHER" id="PTHR30069">
    <property type="entry name" value="TONB-DEPENDENT OUTER MEMBRANE RECEPTOR"/>
    <property type="match status" value="1"/>
</dbReference>
<evidence type="ECO:0000256" key="10">
    <source>
        <dbReference type="PROSITE-ProRule" id="PRU01360"/>
    </source>
</evidence>
<dbReference type="InterPro" id="IPR037066">
    <property type="entry name" value="Plug_dom_sf"/>
</dbReference>
<keyword evidence="8 15" id="KW-0675">Receptor</keyword>
<dbReference type="InterPro" id="IPR008969">
    <property type="entry name" value="CarboxyPept-like_regulatory"/>
</dbReference>
<feature type="chain" id="PRO_5011764098" evidence="12">
    <location>
        <begin position="19"/>
        <end position="922"/>
    </location>
</feature>
<comment type="subcellular location">
    <subcellularLocation>
        <location evidence="1 10">Cell outer membrane</location>
        <topology evidence="1 10">Multi-pass membrane protein</topology>
    </subcellularLocation>
</comment>
<dbReference type="GO" id="GO:0015344">
    <property type="term" value="F:siderophore uptake transmembrane transporter activity"/>
    <property type="evidence" value="ECO:0007669"/>
    <property type="project" value="TreeGrafter"/>
</dbReference>
<evidence type="ECO:0000256" key="3">
    <source>
        <dbReference type="ARBA" id="ARBA00022452"/>
    </source>
</evidence>
<keyword evidence="2 10" id="KW-0813">Transport</keyword>
<dbReference type="AlphaFoldDB" id="A0A1G7RFF1"/>
<dbReference type="Gene3D" id="2.60.40.1120">
    <property type="entry name" value="Carboxypeptidase-like, regulatory domain"/>
    <property type="match status" value="1"/>
</dbReference>
<evidence type="ECO:0000256" key="8">
    <source>
        <dbReference type="ARBA" id="ARBA00023170"/>
    </source>
</evidence>
<keyword evidence="7 10" id="KW-0472">Membrane</keyword>
<dbReference type="GO" id="GO:0009279">
    <property type="term" value="C:cell outer membrane"/>
    <property type="evidence" value="ECO:0007669"/>
    <property type="project" value="UniProtKB-SubCell"/>
</dbReference>
<organism evidence="15 16">
    <name type="scientific">Mucilaginibacter gossypii</name>
    <dbReference type="NCBI Taxonomy" id="551996"/>
    <lineage>
        <taxon>Bacteria</taxon>
        <taxon>Pseudomonadati</taxon>
        <taxon>Bacteroidota</taxon>
        <taxon>Sphingobacteriia</taxon>
        <taxon>Sphingobacteriales</taxon>
        <taxon>Sphingobacteriaceae</taxon>
        <taxon>Mucilaginibacter</taxon>
    </lineage>
</organism>
<dbReference type="Gene3D" id="2.170.130.10">
    <property type="entry name" value="TonB-dependent receptor, plug domain"/>
    <property type="match status" value="1"/>
</dbReference>
<dbReference type="InterPro" id="IPR000531">
    <property type="entry name" value="Beta-barrel_TonB"/>
</dbReference>
<keyword evidence="16" id="KW-1185">Reference proteome</keyword>
<dbReference type="STRING" id="551996.SAMN05192573_102228"/>
<dbReference type="Pfam" id="PF07715">
    <property type="entry name" value="Plug"/>
    <property type="match status" value="1"/>
</dbReference>
<evidence type="ECO:0000259" key="13">
    <source>
        <dbReference type="Pfam" id="PF00593"/>
    </source>
</evidence>
<dbReference type="EMBL" id="FNCG01000002">
    <property type="protein sequence ID" value="SDG09556.1"/>
    <property type="molecule type" value="Genomic_DNA"/>
</dbReference>
<evidence type="ECO:0000256" key="12">
    <source>
        <dbReference type="SAM" id="SignalP"/>
    </source>
</evidence>
<dbReference type="GO" id="GO:0044718">
    <property type="term" value="P:siderophore transmembrane transport"/>
    <property type="evidence" value="ECO:0007669"/>
    <property type="project" value="TreeGrafter"/>
</dbReference>
<keyword evidence="4 10" id="KW-0812">Transmembrane</keyword>
<dbReference type="SUPFAM" id="SSF49464">
    <property type="entry name" value="Carboxypeptidase regulatory domain-like"/>
    <property type="match status" value="1"/>
</dbReference>
<feature type="domain" description="TonB-dependent receptor-like beta-barrel" evidence="13">
    <location>
        <begin position="430"/>
        <end position="893"/>
    </location>
</feature>
<keyword evidence="3 10" id="KW-1134">Transmembrane beta strand</keyword>
<evidence type="ECO:0000256" key="11">
    <source>
        <dbReference type="RuleBase" id="RU003357"/>
    </source>
</evidence>
<evidence type="ECO:0000313" key="16">
    <source>
        <dbReference type="Proteomes" id="UP000199705"/>
    </source>
</evidence>
<dbReference type="InterPro" id="IPR039426">
    <property type="entry name" value="TonB-dep_rcpt-like"/>
</dbReference>
<sequence length="922" mass="100787">MKKLLFIILLLSSINLFAQDIKITGNITDAATGKPVSGASIAVKGKLTGTTTDSKGNYTLNANKLKLPFTIIISAVGFEVQESQITSANNNISVKLIQKAIVLNEVVSSATRINQSILQSPVSIEKMSLKAIKENPSFTFYDGLQSLKGLEAVTSSLTYKQINTRGFNSTGNSRFLQLVDGVDNQTPGLNFSVGNLFGASDIDIESVEVIPGAASALYGPVAFNGLLSLKTKDPFKYQGLTVQVKSGLNHFGESVVKPQGLYDFAARYAKAFNDKFAFKINASYLTGRDWYADNYTDVSASTPAAQRGPNNPGRDALNIYGDEVTKTLPGIGLVSRTGYEEKDLMNYNVYSLKLNGALQYRFNNNLEAIYQYNYGRGTASYTGSSRFDLNNFVLQTHRIELKGSNFFVRGYSVEENSHDSYNTRSLAQFINRDWVKDLNGNTVTPDKADDTWFTRYAAAFNGSVSGVTPNSNSAARTFADQGRFLPGTTEFNNAKNASIHNYGLSGAGVFSNSKFYHAEGQYDFTSAIKVFELLAGGSFRDYRMFTNGSLFDDKVNRVTIKEYGSFLQAGKKLFDDNLKLTASIRYDKNENFKGSFTPRVSAVYTVDKTSNFRASYQTGFRNPTPVDQFIHLNVGPITILGGAPNNSKGLNVYENSFTSSSVSAFGAAFGKAVQSGTPFPQAIEQNKSLLQKASVAYIKPEQQKAFELGYKGLMMDKLLIDVNYYYSSYTNFILNTVVIQPSNPILGSDGQVTTASATDIPNGKVHAFQLYTNAPDKVSAQGASAGLTYLLNGGYALGGNATLSVFNLRNANPNNIAAFNTPKWSTNATFGNSNVINDFGFNAAWHWQTAYDWYGTFNGTRPGRVDAYSVVDLQFSKKLPKLKSTVKLGGSNIFNNRIYQSYGSPAIGAIYYVSIVFDDLLK</sequence>
<evidence type="ECO:0000313" key="15">
    <source>
        <dbReference type="EMBL" id="SDG09556.1"/>
    </source>
</evidence>
<keyword evidence="6 11" id="KW-0798">TonB box</keyword>
<dbReference type="SUPFAM" id="SSF56935">
    <property type="entry name" value="Porins"/>
    <property type="match status" value="1"/>
</dbReference>
<evidence type="ECO:0000256" key="4">
    <source>
        <dbReference type="ARBA" id="ARBA00022692"/>
    </source>
</evidence>
<accession>A0A1G7RFF1</accession>
<dbReference type="Proteomes" id="UP000199705">
    <property type="component" value="Unassembled WGS sequence"/>
</dbReference>
<reference evidence="16" key="1">
    <citation type="submission" date="2016-10" db="EMBL/GenBank/DDBJ databases">
        <authorList>
            <person name="Varghese N."/>
            <person name="Submissions S."/>
        </authorList>
    </citation>
    <scope>NUCLEOTIDE SEQUENCE [LARGE SCALE GENOMIC DNA]</scope>
    <source>
        <strain evidence="16">Gh-67</strain>
    </source>
</reference>
<evidence type="ECO:0000256" key="6">
    <source>
        <dbReference type="ARBA" id="ARBA00023077"/>
    </source>
</evidence>
<evidence type="ECO:0000256" key="1">
    <source>
        <dbReference type="ARBA" id="ARBA00004571"/>
    </source>
</evidence>
<evidence type="ECO:0000256" key="9">
    <source>
        <dbReference type="ARBA" id="ARBA00023237"/>
    </source>
</evidence>
<dbReference type="PANTHER" id="PTHR30069:SF29">
    <property type="entry name" value="HEMOGLOBIN AND HEMOGLOBIN-HAPTOGLOBIN-BINDING PROTEIN 1-RELATED"/>
    <property type="match status" value="1"/>
</dbReference>
<feature type="domain" description="TonB-dependent receptor plug" evidence="14">
    <location>
        <begin position="118"/>
        <end position="225"/>
    </location>
</feature>
<evidence type="ECO:0000256" key="7">
    <source>
        <dbReference type="ARBA" id="ARBA00023136"/>
    </source>
</evidence>
<dbReference type="InterPro" id="IPR036942">
    <property type="entry name" value="Beta-barrel_TonB_sf"/>
</dbReference>
<dbReference type="RefSeq" id="WP_091163138.1">
    <property type="nucleotide sequence ID" value="NZ_FNCG01000002.1"/>
</dbReference>
<gene>
    <name evidence="15" type="ORF">SAMN05192573_102228</name>
</gene>
<dbReference type="InterPro" id="IPR012910">
    <property type="entry name" value="Plug_dom"/>
</dbReference>
<dbReference type="Gene3D" id="2.40.170.20">
    <property type="entry name" value="TonB-dependent receptor, beta-barrel domain"/>
    <property type="match status" value="1"/>
</dbReference>
<feature type="signal peptide" evidence="12">
    <location>
        <begin position="1"/>
        <end position="18"/>
    </location>
</feature>
<dbReference type="Pfam" id="PF13715">
    <property type="entry name" value="CarbopepD_reg_2"/>
    <property type="match status" value="1"/>
</dbReference>
<evidence type="ECO:0000256" key="2">
    <source>
        <dbReference type="ARBA" id="ARBA00022448"/>
    </source>
</evidence>
<protein>
    <submittedName>
        <fullName evidence="15">Outer membrane receptor proteins, mostly Fe transport</fullName>
    </submittedName>
</protein>
<evidence type="ECO:0000259" key="14">
    <source>
        <dbReference type="Pfam" id="PF07715"/>
    </source>
</evidence>
<evidence type="ECO:0000256" key="5">
    <source>
        <dbReference type="ARBA" id="ARBA00022729"/>
    </source>
</evidence>
<proteinExistence type="inferred from homology"/>
<dbReference type="Pfam" id="PF00593">
    <property type="entry name" value="TonB_dep_Rec_b-barrel"/>
    <property type="match status" value="1"/>
</dbReference>
<name>A0A1G7RFF1_9SPHI</name>
<keyword evidence="9 10" id="KW-0998">Cell outer membrane</keyword>
<comment type="similarity">
    <text evidence="10 11">Belongs to the TonB-dependent receptor family.</text>
</comment>
<keyword evidence="5 12" id="KW-0732">Signal</keyword>